<dbReference type="KEGG" id="sof:NCTC11214_03145"/>
<feature type="compositionally biased region" description="Basic and acidic residues" evidence="1">
    <location>
        <begin position="1"/>
        <end position="17"/>
    </location>
</feature>
<organism evidence="2 3">
    <name type="scientific">Serratia odorifera</name>
    <dbReference type="NCBI Taxonomy" id="618"/>
    <lineage>
        <taxon>Bacteria</taxon>
        <taxon>Pseudomonadati</taxon>
        <taxon>Pseudomonadota</taxon>
        <taxon>Gammaproteobacteria</taxon>
        <taxon>Enterobacterales</taxon>
        <taxon>Yersiniaceae</taxon>
        <taxon>Serratia</taxon>
    </lineage>
</organism>
<accession>A0A447KTW7</accession>
<evidence type="ECO:0000313" key="2">
    <source>
        <dbReference type="EMBL" id="VDZ59648.1"/>
    </source>
</evidence>
<dbReference type="EMBL" id="LR134117">
    <property type="protein sequence ID" value="VDZ59648.1"/>
    <property type="molecule type" value="Genomic_DNA"/>
</dbReference>
<feature type="compositionally biased region" description="Low complexity" evidence="1">
    <location>
        <begin position="62"/>
        <end position="75"/>
    </location>
</feature>
<dbReference type="AlphaFoldDB" id="A0A447KTW7"/>
<dbReference type="Proteomes" id="UP000281391">
    <property type="component" value="Chromosome"/>
</dbReference>
<proteinExistence type="predicted"/>
<name>A0A447KTW7_SEROD</name>
<feature type="compositionally biased region" description="Pro residues" evidence="1">
    <location>
        <begin position="76"/>
        <end position="85"/>
    </location>
</feature>
<feature type="compositionally biased region" description="Basic and acidic residues" evidence="1">
    <location>
        <begin position="47"/>
        <end position="61"/>
    </location>
</feature>
<feature type="region of interest" description="Disordered" evidence="1">
    <location>
        <begin position="1"/>
        <end position="21"/>
    </location>
</feature>
<evidence type="ECO:0000256" key="1">
    <source>
        <dbReference type="SAM" id="MobiDB-lite"/>
    </source>
</evidence>
<feature type="region of interest" description="Disordered" evidence="1">
    <location>
        <begin position="47"/>
        <end position="85"/>
    </location>
</feature>
<protein>
    <submittedName>
        <fullName evidence="2">Uncharacterized protein</fullName>
    </submittedName>
</protein>
<reference evidence="2 3" key="1">
    <citation type="submission" date="2018-12" db="EMBL/GenBank/DDBJ databases">
        <authorList>
            <consortium name="Pathogen Informatics"/>
        </authorList>
    </citation>
    <scope>NUCLEOTIDE SEQUENCE [LARGE SCALE GENOMIC DNA]</scope>
    <source>
        <strain evidence="2 3">NCTC11214</strain>
    </source>
</reference>
<evidence type="ECO:0000313" key="3">
    <source>
        <dbReference type="Proteomes" id="UP000281391"/>
    </source>
</evidence>
<gene>
    <name evidence="2" type="ORF">NCTC11214_03145</name>
</gene>
<sequence length="85" mass="9004">MLTGDAKAKAEAIKQEADQQSQQLVEQAKNIKNDTISGANDLTEQAKAKTAEIKQSMDNKVQDAQNQADAATTPAEPQPAPATNP</sequence>